<dbReference type="InterPro" id="IPR032816">
    <property type="entry name" value="VTT_dom"/>
</dbReference>
<feature type="transmembrane region" description="Helical" evidence="1">
    <location>
        <begin position="20"/>
        <end position="38"/>
    </location>
</feature>
<dbReference type="AlphaFoldDB" id="A0A1Q9HQ65"/>
<dbReference type="Proteomes" id="UP000186313">
    <property type="component" value="Unassembled WGS sequence"/>
</dbReference>
<dbReference type="STRING" id="1381081.BIY22_00470"/>
<sequence>MLLEHINQLLEAMSPLLDQYGYLALIVSIFLEGIGVPMPGQSLMIAASILASRGVMNLSMVMGVSWLACFFGNTCGYLLGYHFETWLDKKGYISGDKFLKLQSAIQKYGPACLIISRFIEGMKQFMPLACGIAKMPKREFLIGNAVASTIWVAVFSLLTNFAFAHLHQLATFYTNNQILVWMIVAVLLTLLIGILLHRRKRKASTPK</sequence>
<proteinExistence type="predicted"/>
<evidence type="ECO:0000313" key="5">
    <source>
        <dbReference type="Proteomes" id="UP000186039"/>
    </source>
</evidence>
<feature type="transmembrane region" description="Helical" evidence="1">
    <location>
        <begin position="58"/>
        <end position="79"/>
    </location>
</feature>
<name>A0A1Q9HQ65_9VIBR</name>
<dbReference type="InterPro" id="IPR051311">
    <property type="entry name" value="DedA_domain"/>
</dbReference>
<dbReference type="PANTHER" id="PTHR42709">
    <property type="entry name" value="ALKALINE PHOSPHATASE LIKE PROTEIN"/>
    <property type="match status" value="1"/>
</dbReference>
<feature type="transmembrane region" description="Helical" evidence="1">
    <location>
        <begin position="178"/>
        <end position="197"/>
    </location>
</feature>
<protein>
    <recommendedName>
        <fullName evidence="2">VTT domain-containing protein</fullName>
    </recommendedName>
</protein>
<organism evidence="3 6">
    <name type="scientific">Vibrio panuliri</name>
    <dbReference type="NCBI Taxonomy" id="1381081"/>
    <lineage>
        <taxon>Bacteria</taxon>
        <taxon>Pseudomonadati</taxon>
        <taxon>Pseudomonadota</taxon>
        <taxon>Gammaproteobacteria</taxon>
        <taxon>Vibrionales</taxon>
        <taxon>Vibrionaceae</taxon>
        <taxon>Vibrio</taxon>
    </lineage>
</organism>
<evidence type="ECO:0000313" key="6">
    <source>
        <dbReference type="Proteomes" id="UP000186313"/>
    </source>
</evidence>
<feature type="transmembrane region" description="Helical" evidence="1">
    <location>
        <begin position="140"/>
        <end position="166"/>
    </location>
</feature>
<evidence type="ECO:0000313" key="3">
    <source>
        <dbReference type="EMBL" id="OLQ93000.1"/>
    </source>
</evidence>
<keyword evidence="1" id="KW-0472">Membrane</keyword>
<keyword evidence="5" id="KW-1185">Reference proteome</keyword>
<dbReference type="EMBL" id="MJMJ01000001">
    <property type="protein sequence ID" value="OLQ93000.1"/>
    <property type="molecule type" value="Genomic_DNA"/>
</dbReference>
<evidence type="ECO:0000313" key="4">
    <source>
        <dbReference type="EMBL" id="OLQ94492.1"/>
    </source>
</evidence>
<accession>A0A1Q9HQ65</accession>
<reference evidence="5 6" key="1">
    <citation type="submission" date="2016-09" db="EMBL/GenBank/DDBJ databases">
        <title>Genomic Taxonomy of the Vibrionaceae.</title>
        <authorList>
            <person name="Gonzalez-Castillo A."/>
            <person name="Gomez-Gil B."/>
            <person name="Enciso-Ibarra K."/>
        </authorList>
    </citation>
    <scope>NUCLEOTIDE SEQUENCE [LARGE SCALE GENOMIC DNA]</scope>
    <source>
        <strain evidence="4 5">CAIM 1902</strain>
        <strain evidence="3 6">CAIM 703</strain>
    </source>
</reference>
<evidence type="ECO:0000259" key="2">
    <source>
        <dbReference type="Pfam" id="PF09335"/>
    </source>
</evidence>
<feature type="domain" description="VTT" evidence="2">
    <location>
        <begin position="39"/>
        <end position="158"/>
    </location>
</feature>
<comment type="caution">
    <text evidence="3">The sequence shown here is derived from an EMBL/GenBank/DDBJ whole genome shotgun (WGS) entry which is preliminary data.</text>
</comment>
<gene>
    <name evidence="4" type="ORF">BIY20_07580</name>
    <name evidence="3" type="ORF">BIY22_00470</name>
</gene>
<keyword evidence="1" id="KW-0812">Transmembrane</keyword>
<dbReference type="GO" id="GO:0005886">
    <property type="term" value="C:plasma membrane"/>
    <property type="evidence" value="ECO:0007669"/>
    <property type="project" value="UniProtKB-ARBA"/>
</dbReference>
<dbReference type="EMBL" id="MJMH01000122">
    <property type="protein sequence ID" value="OLQ94492.1"/>
    <property type="molecule type" value="Genomic_DNA"/>
</dbReference>
<dbReference type="Proteomes" id="UP000186039">
    <property type="component" value="Unassembled WGS sequence"/>
</dbReference>
<dbReference type="PANTHER" id="PTHR42709:SF2">
    <property type="entry name" value="INNER MEMBRANE PROTEIN YOHD"/>
    <property type="match status" value="1"/>
</dbReference>
<keyword evidence="1" id="KW-1133">Transmembrane helix</keyword>
<evidence type="ECO:0000256" key="1">
    <source>
        <dbReference type="SAM" id="Phobius"/>
    </source>
</evidence>
<dbReference type="Pfam" id="PF09335">
    <property type="entry name" value="VTT_dom"/>
    <property type="match status" value="1"/>
</dbReference>